<dbReference type="PANTHER" id="PTHR31750">
    <property type="entry name" value="PROTEIN STAY-GREEN 1, CHLOROPLASTIC-RELATED"/>
    <property type="match status" value="1"/>
</dbReference>
<evidence type="ECO:0000313" key="4">
    <source>
        <dbReference type="Proteomes" id="UP000473885"/>
    </source>
</evidence>
<dbReference type="Proteomes" id="UP000473885">
    <property type="component" value="Unassembled WGS sequence"/>
</dbReference>
<dbReference type="RefSeq" id="WP_050607692.1">
    <property type="nucleotide sequence ID" value="NZ_CABKUB010000006.1"/>
</dbReference>
<dbReference type="PANTHER" id="PTHR31750:SF4">
    <property type="entry name" value="LP06106P"/>
    <property type="match status" value="1"/>
</dbReference>
<sequence length="149" mass="17596">MRKLNPKKLHVEFRDNVTKTEPILGRKYTLTHSDTTGELFLTVGMNYAYNKITLTRDEVLVTFKKTNNGYMLLGNVCIDGVYPSIYKSNYRRNIFMKELPLALESIIYGDKEFFKAHKDLYNSPIYIIFNSMYPWINNTYYFGTPKLYK</sequence>
<protein>
    <recommendedName>
        <fullName evidence="2">Staygreen protein domain-containing protein</fullName>
    </recommendedName>
</protein>
<reference evidence="3 4" key="1">
    <citation type="submission" date="2019-04" db="EMBL/GenBank/DDBJ databases">
        <title>Genome sequencing of Clostridium botulinum Groups I-IV and Clostridium butyricum.</title>
        <authorList>
            <person name="Brunt J."/>
            <person name="Van Vliet A.H.M."/>
            <person name="Stringer S.C."/>
            <person name="Carter A.T."/>
            <person name="Peck M.W."/>
        </authorList>
    </citation>
    <scope>NUCLEOTIDE SEQUENCE [LARGE SCALE GENOMIC DNA]</scope>
    <source>
        <strain evidence="3 4">IFR 18/094</strain>
    </source>
</reference>
<evidence type="ECO:0000313" key="3">
    <source>
        <dbReference type="EMBL" id="NEZ46416.1"/>
    </source>
</evidence>
<keyword evidence="4" id="KW-1185">Reference proteome</keyword>
<name>A0A6M0R871_9CLOT</name>
<accession>A0A6M0R871</accession>
<organism evidence="3 4">
    <name type="scientific">Clostridium niameyense</name>
    <dbReference type="NCBI Taxonomy" id="1622073"/>
    <lineage>
        <taxon>Bacteria</taxon>
        <taxon>Bacillati</taxon>
        <taxon>Bacillota</taxon>
        <taxon>Clostridia</taxon>
        <taxon>Eubacteriales</taxon>
        <taxon>Clostridiaceae</taxon>
        <taxon>Clostridium</taxon>
    </lineage>
</organism>
<dbReference type="Pfam" id="PF12638">
    <property type="entry name" value="Staygreen"/>
    <property type="match status" value="1"/>
</dbReference>
<dbReference type="EMBL" id="SXDP01000002">
    <property type="protein sequence ID" value="NEZ46416.1"/>
    <property type="molecule type" value="Genomic_DNA"/>
</dbReference>
<evidence type="ECO:0000259" key="2">
    <source>
        <dbReference type="Pfam" id="PF12638"/>
    </source>
</evidence>
<dbReference type="OrthoDB" id="1684395at2"/>
<comment type="caution">
    <text evidence="3">The sequence shown here is derived from an EMBL/GenBank/DDBJ whole genome shotgun (WGS) entry which is preliminary data.</text>
</comment>
<feature type="domain" description="Staygreen protein" evidence="2">
    <location>
        <begin position="3"/>
        <end position="146"/>
    </location>
</feature>
<dbReference type="AlphaFoldDB" id="A0A6M0R871"/>
<keyword evidence="1" id="KW-0809">Transit peptide</keyword>
<proteinExistence type="predicted"/>
<evidence type="ECO:0000256" key="1">
    <source>
        <dbReference type="ARBA" id="ARBA00022946"/>
    </source>
</evidence>
<gene>
    <name evidence="3" type="ORF">FDF74_04205</name>
</gene>
<dbReference type="InterPro" id="IPR024438">
    <property type="entry name" value="Staygreen"/>
</dbReference>